<dbReference type="AlphaFoldDB" id="A0A1G7TTF2"/>
<keyword evidence="2" id="KW-1185">Reference proteome</keyword>
<gene>
    <name evidence="1" type="ORF">SAMN04489759_10739</name>
</gene>
<protein>
    <submittedName>
        <fullName evidence="1">Uncharacterized protein</fullName>
    </submittedName>
</protein>
<name>A0A1G7TTF2_9RHOB</name>
<evidence type="ECO:0000313" key="2">
    <source>
        <dbReference type="Proteomes" id="UP000199399"/>
    </source>
</evidence>
<dbReference type="EMBL" id="FNBP01000007">
    <property type="protein sequence ID" value="SDG37979.1"/>
    <property type="molecule type" value="Genomic_DNA"/>
</dbReference>
<organism evidence="1 2">
    <name type="scientific">Sulfitobacter delicatus</name>
    <dbReference type="NCBI Taxonomy" id="218672"/>
    <lineage>
        <taxon>Bacteria</taxon>
        <taxon>Pseudomonadati</taxon>
        <taxon>Pseudomonadota</taxon>
        <taxon>Alphaproteobacteria</taxon>
        <taxon>Rhodobacterales</taxon>
        <taxon>Roseobacteraceae</taxon>
        <taxon>Sulfitobacter</taxon>
    </lineage>
</organism>
<reference evidence="2" key="1">
    <citation type="submission" date="2016-10" db="EMBL/GenBank/DDBJ databases">
        <authorList>
            <person name="Varghese N."/>
            <person name="Submissions S."/>
        </authorList>
    </citation>
    <scope>NUCLEOTIDE SEQUENCE [LARGE SCALE GENOMIC DNA]</scope>
    <source>
        <strain evidence="2">DSM 16477</strain>
    </source>
</reference>
<sequence length="67" mass="7526">MRRESDQRECLGLDGHEQAKSSAIDNFYASTSEFCRRPIAPGLVYFASFCDKCLRLSITMQPSYGGL</sequence>
<accession>A0A1G7TTF2</accession>
<evidence type="ECO:0000313" key="1">
    <source>
        <dbReference type="EMBL" id="SDG37979.1"/>
    </source>
</evidence>
<dbReference type="Proteomes" id="UP000199399">
    <property type="component" value="Unassembled WGS sequence"/>
</dbReference>
<proteinExistence type="predicted"/>